<reference evidence="1 2" key="1">
    <citation type="submission" date="2017-11" db="EMBL/GenBank/DDBJ databases">
        <title>Molecular characterization of Burkholderia pseudomallei and closely related isolates from Vietnam.</title>
        <authorList>
            <person name="Ustinov D.V."/>
            <person name="Antonov A.S."/>
            <person name="Avdusheva E.F."/>
            <person name="Shpak I.M."/>
            <person name="Zakharova I.B."/>
            <person name="Thi L.A."/>
            <person name="Teteryatnikova N."/>
            <person name="Lopasteyskaya Y.A."/>
            <person name="Kuzyutina J.A."/>
            <person name="Ngo T.N."/>
            <person name="Victorov D.V."/>
        </authorList>
    </citation>
    <scope>NUCLEOTIDE SEQUENCE [LARGE SCALE GENOMIC DNA]</scope>
    <source>
        <strain evidence="1 2">V1512</strain>
    </source>
</reference>
<dbReference type="AlphaFoldDB" id="A0AAX0UBX3"/>
<comment type="caution">
    <text evidence="1">The sequence shown here is derived from an EMBL/GenBank/DDBJ whole genome shotgun (WGS) entry which is preliminary data.</text>
</comment>
<dbReference type="EMBL" id="PHRB01000010">
    <property type="protein sequence ID" value="PJO65915.1"/>
    <property type="molecule type" value="Genomic_DNA"/>
</dbReference>
<proteinExistence type="predicted"/>
<sequence>MPRAAAPPVDALQSAVRHTSLIARQMSHVRCRTSLRAASRGVVSRPPHRHYFTANSVAYMNSLNA</sequence>
<name>A0AAX0UBX3_BURPE</name>
<accession>A0AAX0UBX3</accession>
<evidence type="ECO:0000313" key="2">
    <source>
        <dbReference type="Proteomes" id="UP000231878"/>
    </source>
</evidence>
<evidence type="ECO:0000313" key="1">
    <source>
        <dbReference type="EMBL" id="PJO65915.1"/>
    </source>
</evidence>
<organism evidence="1 2">
    <name type="scientific">Burkholderia pseudomallei</name>
    <name type="common">Pseudomonas pseudomallei</name>
    <dbReference type="NCBI Taxonomy" id="28450"/>
    <lineage>
        <taxon>Bacteria</taxon>
        <taxon>Pseudomonadati</taxon>
        <taxon>Pseudomonadota</taxon>
        <taxon>Betaproteobacteria</taxon>
        <taxon>Burkholderiales</taxon>
        <taxon>Burkholderiaceae</taxon>
        <taxon>Burkholderia</taxon>
        <taxon>pseudomallei group</taxon>
    </lineage>
</organism>
<dbReference type="Proteomes" id="UP000231878">
    <property type="component" value="Unassembled WGS sequence"/>
</dbReference>
<protein>
    <submittedName>
        <fullName evidence="1">Uncharacterized protein</fullName>
    </submittedName>
</protein>
<gene>
    <name evidence="1" type="ORF">CWD88_12315</name>
</gene>